<dbReference type="PROSITE" id="PS51257">
    <property type="entry name" value="PROKAR_LIPOPROTEIN"/>
    <property type="match status" value="1"/>
</dbReference>
<name>A0A6N8J4H4_9BACT</name>
<keyword evidence="3" id="KW-1185">Reference proteome</keyword>
<dbReference type="Proteomes" id="UP000468388">
    <property type="component" value="Unassembled WGS sequence"/>
</dbReference>
<reference evidence="2 3" key="1">
    <citation type="submission" date="2019-12" db="EMBL/GenBank/DDBJ databases">
        <title>The draft genomic sequence of strain Chitinophaga oryziterrae JCM 16595.</title>
        <authorList>
            <person name="Zhang X."/>
        </authorList>
    </citation>
    <scope>NUCLEOTIDE SEQUENCE [LARGE SCALE GENOMIC DNA]</scope>
    <source>
        <strain evidence="2 3">JCM 16595</strain>
    </source>
</reference>
<dbReference type="AlphaFoldDB" id="A0A6N8J4H4"/>
<feature type="chain" id="PRO_5026964761" evidence="1">
    <location>
        <begin position="27"/>
        <end position="111"/>
    </location>
</feature>
<evidence type="ECO:0000313" key="2">
    <source>
        <dbReference type="EMBL" id="MVT39804.1"/>
    </source>
</evidence>
<keyword evidence="1" id="KW-0732">Signal</keyword>
<organism evidence="2 3">
    <name type="scientific">Chitinophaga oryziterrae</name>
    <dbReference type="NCBI Taxonomy" id="1031224"/>
    <lineage>
        <taxon>Bacteria</taxon>
        <taxon>Pseudomonadati</taxon>
        <taxon>Bacteroidota</taxon>
        <taxon>Chitinophagia</taxon>
        <taxon>Chitinophagales</taxon>
        <taxon>Chitinophagaceae</taxon>
        <taxon>Chitinophaga</taxon>
    </lineage>
</organism>
<comment type="caution">
    <text evidence="2">The sequence shown here is derived from an EMBL/GenBank/DDBJ whole genome shotgun (WGS) entry which is preliminary data.</text>
</comment>
<gene>
    <name evidence="2" type="ORF">GO495_04355</name>
</gene>
<sequence length="111" mass="12710">MGKKVIKAYFLLVVFFLNTLVGMACALTPHDCCHKHEAIASKHCCNDAVLKFQQLDKSLEQHFNTVMNAPVVFITLPSLQIVYNSYPQQYRIVRQEIPPDDIRVSIQSFQI</sequence>
<protein>
    <submittedName>
        <fullName evidence="2">Uncharacterized protein</fullName>
    </submittedName>
</protein>
<evidence type="ECO:0000256" key="1">
    <source>
        <dbReference type="SAM" id="SignalP"/>
    </source>
</evidence>
<dbReference type="EMBL" id="WRXO01000001">
    <property type="protein sequence ID" value="MVT39804.1"/>
    <property type="molecule type" value="Genomic_DNA"/>
</dbReference>
<proteinExistence type="predicted"/>
<feature type="signal peptide" evidence="1">
    <location>
        <begin position="1"/>
        <end position="26"/>
    </location>
</feature>
<dbReference type="RefSeq" id="WP_157298451.1">
    <property type="nucleotide sequence ID" value="NZ_BAAAZB010000005.1"/>
</dbReference>
<evidence type="ECO:0000313" key="3">
    <source>
        <dbReference type="Proteomes" id="UP000468388"/>
    </source>
</evidence>
<accession>A0A6N8J4H4</accession>
<dbReference type="OrthoDB" id="657403at2"/>